<comment type="caution">
    <text evidence="1">The sequence shown here is derived from an EMBL/GenBank/DDBJ whole genome shotgun (WGS) entry which is preliminary data.</text>
</comment>
<dbReference type="Proteomes" id="UP000466692">
    <property type="component" value="Unassembled WGS sequence"/>
</dbReference>
<evidence type="ECO:0000313" key="1">
    <source>
        <dbReference type="EMBL" id="MYL53761.1"/>
    </source>
</evidence>
<proteinExistence type="predicted"/>
<sequence>MKRLLLVGVSILTIGVYQPISVDASNQELNVENEAGAISKGNIVDQLRDVKSDFKELMKKSISDGSKTWTINFNTEIDSETFNNESVYVVDGEGNKLTTKVTYIDESKEGVVYAPDTGYKKSVNYTLIVTEDVKTNKGVALSQGVTMKFELSGDDSEQSSKDIHDFSKEELEAWIDKEEDLTRLREYPVQNDMFNNDLKKTNDEFMSTPGNTEDVMNEYFLQPASGYMEAYYNRNYKIIGEQFKDEISYYFKSSHIHNDVFYAKENLKKMFEVFVQETREEKLNSESIFVTDLSMYYQAMDDLGFPSDRMRGTQYIKYKSGNVLPEGVELNKWYKRDVDVKLLNNAVNRNIITWETAVYAFDGILPLSSYEKVSK</sequence>
<accession>A0ACC7VHW3</accession>
<gene>
    <name evidence="1" type="ORF">GLW08_10475</name>
</gene>
<dbReference type="EMBL" id="WMEU01000003">
    <property type="protein sequence ID" value="MYL53761.1"/>
    <property type="molecule type" value="Genomic_DNA"/>
</dbReference>
<keyword evidence="2" id="KW-1185">Reference proteome</keyword>
<reference evidence="1" key="1">
    <citation type="submission" date="2019-11" db="EMBL/GenBank/DDBJ databases">
        <title>Genome sequences of 17 halophilic strains isolated from different environments.</title>
        <authorList>
            <person name="Furrow R.E."/>
        </authorList>
    </citation>
    <scope>NUCLEOTIDE SEQUENCE</scope>
    <source>
        <strain evidence="1">22510_22_Filter</strain>
    </source>
</reference>
<organism evidence="1 2">
    <name type="scientific">Pontibacillus yanchengensis</name>
    <dbReference type="NCBI Taxonomy" id="462910"/>
    <lineage>
        <taxon>Bacteria</taxon>
        <taxon>Bacillati</taxon>
        <taxon>Bacillota</taxon>
        <taxon>Bacilli</taxon>
        <taxon>Bacillales</taxon>
        <taxon>Bacillaceae</taxon>
        <taxon>Pontibacillus</taxon>
    </lineage>
</organism>
<evidence type="ECO:0000313" key="2">
    <source>
        <dbReference type="Proteomes" id="UP000466692"/>
    </source>
</evidence>
<protein>
    <submittedName>
        <fullName evidence="1">Uncharacterized protein</fullName>
    </submittedName>
</protein>
<name>A0ACC7VHW3_9BACI</name>